<dbReference type="Pfam" id="PF07992">
    <property type="entry name" value="Pyr_redox_2"/>
    <property type="match status" value="1"/>
</dbReference>
<dbReference type="NCBIfam" id="TIGR01292">
    <property type="entry name" value="TRX_reduct"/>
    <property type="match status" value="1"/>
</dbReference>
<evidence type="ECO:0000259" key="4">
    <source>
        <dbReference type="Pfam" id="PF07992"/>
    </source>
</evidence>
<comment type="similarity">
    <text evidence="3">Belongs to the class-II pyridine nucleotide-disulfide oxidoreductase family.</text>
</comment>
<gene>
    <name evidence="5" type="primary">trxB</name>
    <name evidence="5" type="ORF">MCAPa_7900</name>
</gene>
<protein>
    <recommendedName>
        <fullName evidence="3">Thioredoxin reductase</fullName>
        <ecNumber evidence="3">1.8.1.9</ecNumber>
    </recommendedName>
</protein>
<dbReference type="GO" id="GO:0005737">
    <property type="term" value="C:cytoplasm"/>
    <property type="evidence" value="ECO:0007669"/>
    <property type="project" value="InterPro"/>
</dbReference>
<dbReference type="GO" id="GO:0019430">
    <property type="term" value="P:removal of superoxide radicals"/>
    <property type="evidence" value="ECO:0007669"/>
    <property type="project" value="UniProtKB-UniRule"/>
</dbReference>
<comment type="cofactor">
    <cofactor evidence="3">
        <name>FAD</name>
        <dbReference type="ChEBI" id="CHEBI:57692"/>
    </cofactor>
</comment>
<keyword evidence="2 3" id="KW-0560">Oxidoreductase</keyword>
<dbReference type="AlphaFoldDB" id="A0A084EHG1"/>
<evidence type="ECO:0000256" key="1">
    <source>
        <dbReference type="ARBA" id="ARBA00022630"/>
    </source>
</evidence>
<dbReference type="PRINTS" id="PR00368">
    <property type="entry name" value="FADPNR"/>
</dbReference>
<dbReference type="EMBL" id="JFDO01000033">
    <property type="protein sequence ID" value="KEZ17403.1"/>
    <property type="molecule type" value="Genomic_DNA"/>
</dbReference>
<dbReference type="Gene3D" id="3.50.50.60">
    <property type="entry name" value="FAD/NAD(P)-binding domain"/>
    <property type="match status" value="2"/>
</dbReference>
<dbReference type="PANTHER" id="PTHR48105">
    <property type="entry name" value="THIOREDOXIN REDUCTASE 1-RELATED-RELATED"/>
    <property type="match status" value="1"/>
</dbReference>
<dbReference type="InterPro" id="IPR005982">
    <property type="entry name" value="Thioredox_Rdtase"/>
</dbReference>
<evidence type="ECO:0000256" key="2">
    <source>
        <dbReference type="ARBA" id="ARBA00023002"/>
    </source>
</evidence>
<dbReference type="RefSeq" id="WP_036432457.1">
    <property type="nucleotide sequence ID" value="NZ_JFDO01000033.1"/>
</dbReference>
<evidence type="ECO:0000313" key="6">
    <source>
        <dbReference type="Proteomes" id="UP000028533"/>
    </source>
</evidence>
<dbReference type="InterPro" id="IPR050097">
    <property type="entry name" value="Ferredoxin-NADP_redctase_2"/>
</dbReference>
<dbReference type="EC" id="1.8.1.9" evidence="3"/>
<dbReference type="Proteomes" id="UP000028533">
    <property type="component" value="Unassembled WGS sequence"/>
</dbReference>
<dbReference type="InterPro" id="IPR023753">
    <property type="entry name" value="FAD/NAD-binding_dom"/>
</dbReference>
<keyword evidence="3" id="KW-0676">Redox-active center</keyword>
<proteinExistence type="inferred from homology"/>
<evidence type="ECO:0000313" key="5">
    <source>
        <dbReference type="EMBL" id="KEZ17403.1"/>
    </source>
</evidence>
<dbReference type="SUPFAM" id="SSF51905">
    <property type="entry name" value="FAD/NAD(P)-binding domain"/>
    <property type="match status" value="1"/>
</dbReference>
<accession>A0A084EHG1</accession>
<comment type="caution">
    <text evidence="5">The sequence shown here is derived from an EMBL/GenBank/DDBJ whole genome shotgun (WGS) entry which is preliminary data.</text>
</comment>
<dbReference type="InterPro" id="IPR036188">
    <property type="entry name" value="FAD/NAD-bd_sf"/>
</dbReference>
<keyword evidence="1 3" id="KW-0285">Flavoprotein</keyword>
<name>A0A084EHG1_MYCCA</name>
<dbReference type="PRINTS" id="PR00469">
    <property type="entry name" value="PNDRDTASEII"/>
</dbReference>
<reference evidence="5 6" key="1">
    <citation type="submission" date="2014-02" db="EMBL/GenBank/DDBJ databases">
        <title>Genome sequence of Mycoplasma capricolum subsp. capricolum strain 14232.</title>
        <authorList>
            <person name="Sirand-Pugnet P."/>
            <person name="Breton M."/>
            <person name="Dordet-Frisoni E."/>
            <person name="Baranowski E."/>
            <person name="Barre A."/>
            <person name="Couture C."/>
            <person name="Dupuy V."/>
            <person name="Gaurivaud P."/>
            <person name="Jacob D."/>
            <person name="Lemaitre C."/>
            <person name="Manso-Silvan L."/>
            <person name="Nikolski M."/>
            <person name="Nouvel L.-X."/>
            <person name="Poumarat F."/>
            <person name="Tardy F."/>
            <person name="Thebault P."/>
            <person name="Theil S."/>
            <person name="Citti C."/>
            <person name="Thiaucourt F."/>
            <person name="Blanchard A."/>
        </authorList>
    </citation>
    <scope>NUCLEOTIDE SEQUENCE [LARGE SCALE GENOMIC DNA]</scope>
    <source>
        <strain evidence="5 6">14232</strain>
    </source>
</reference>
<keyword evidence="3" id="KW-0274">FAD</keyword>
<sequence length="310" mass="33549">MKSLTNEIYDVIVVGSGPAGLTSAIYTARAGLKTVIYEQSAPGGKLIKTDLIENYPGFETIQGPDLASKMYLQALSLNASVEFVGVDSIFKNDDDIFEVSLANGETKKAYSVILATGTQENKLGIKGEDKLYGKGVSYCAVCDGAFYKNKPVAVVGGGYSAVQEAMYLSQLVDKVYLIVRRDVFRADANKVAKLKSQPNVEFLLKSQVKEIHGTEKVESLTITTPDGEKKLVVSAIFPYIGSTPLIDSVKHLRIENEKGYIPTNDKMQTEIKGLFVAGDVRDVPLRQIAIACGDGAIAGQMAVEYVQEVK</sequence>
<organism evidence="5 6">
    <name type="scientific">Mycoplasma capricolum subsp. capricolum 14232</name>
    <dbReference type="NCBI Taxonomy" id="1188238"/>
    <lineage>
        <taxon>Bacteria</taxon>
        <taxon>Bacillati</taxon>
        <taxon>Mycoplasmatota</taxon>
        <taxon>Mollicutes</taxon>
        <taxon>Mycoplasmataceae</taxon>
        <taxon>Mycoplasma</taxon>
    </lineage>
</organism>
<comment type="catalytic activity">
    <reaction evidence="3">
        <text>[thioredoxin]-dithiol + NADP(+) = [thioredoxin]-disulfide + NADPH + H(+)</text>
        <dbReference type="Rhea" id="RHEA:20345"/>
        <dbReference type="Rhea" id="RHEA-COMP:10698"/>
        <dbReference type="Rhea" id="RHEA-COMP:10700"/>
        <dbReference type="ChEBI" id="CHEBI:15378"/>
        <dbReference type="ChEBI" id="CHEBI:29950"/>
        <dbReference type="ChEBI" id="CHEBI:50058"/>
        <dbReference type="ChEBI" id="CHEBI:57783"/>
        <dbReference type="ChEBI" id="CHEBI:58349"/>
        <dbReference type="EC" id="1.8.1.9"/>
    </reaction>
</comment>
<evidence type="ECO:0000256" key="3">
    <source>
        <dbReference type="RuleBase" id="RU003880"/>
    </source>
</evidence>
<dbReference type="GO" id="GO:0004791">
    <property type="term" value="F:thioredoxin-disulfide reductase (NADPH) activity"/>
    <property type="evidence" value="ECO:0007669"/>
    <property type="project" value="UniProtKB-UniRule"/>
</dbReference>
<feature type="domain" description="FAD/NAD(P)-binding" evidence="4">
    <location>
        <begin position="9"/>
        <end position="291"/>
    </location>
</feature>
<comment type="subunit">
    <text evidence="3">Homodimer.</text>
</comment>